<evidence type="ECO:0000313" key="2">
    <source>
        <dbReference type="Proteomes" id="UP001449795"/>
    </source>
</evidence>
<accession>A0ABZ3D8B2</accession>
<protein>
    <submittedName>
        <fullName evidence="1">DUF6624 domain-containing protein</fullName>
    </submittedName>
</protein>
<gene>
    <name evidence="1" type="ORF">AAC691_04675</name>
</gene>
<evidence type="ECO:0000313" key="1">
    <source>
        <dbReference type="EMBL" id="XAE43741.1"/>
    </source>
</evidence>
<dbReference type="InterPro" id="IPR046732">
    <property type="entry name" value="DUF6624"/>
</dbReference>
<organism evidence="1 2">
    <name type="scientific">Nguyenibacter vanlangensis</name>
    <dbReference type="NCBI Taxonomy" id="1216886"/>
    <lineage>
        <taxon>Bacteria</taxon>
        <taxon>Pseudomonadati</taxon>
        <taxon>Pseudomonadota</taxon>
        <taxon>Alphaproteobacteria</taxon>
        <taxon>Acetobacterales</taxon>
        <taxon>Acetobacteraceae</taxon>
        <taxon>Nguyenibacter</taxon>
    </lineage>
</organism>
<keyword evidence="2" id="KW-1185">Reference proteome</keyword>
<dbReference type="RefSeq" id="WP_342629111.1">
    <property type="nucleotide sequence ID" value="NZ_CP152276.1"/>
</dbReference>
<proteinExistence type="predicted"/>
<sequence>MSFRDVSSYILIFYLLYPKLCYSSEINPPPILKKYIKNSHFNPNHYQWARGAFADATAEEKQQWGEIKKYLNDCQVQDKKNQENKLNDLKIEFSHLVLAPYQNGICRSVLFFVKNVNLFRSYSDLSKVLTVADDQLNAILFAVKEMHNRQKTITLQDDDLIKLLAEEDQVDRDTYIEYGMKNKFDNDVQKIVTNTLGNYLSEEDSERISQFEHIIEKKGWKYFTTSPRDVNQAAFLIIQHVTSDMAFQVSASNHILTWYQNNKLTGQQYTEFKDRIDLYLHGKQTFGTQFQCISGKWVPFPIKTPSNVDHERKRFGLIRLRLYAESLKKAYGEKCEG</sequence>
<dbReference type="Proteomes" id="UP001449795">
    <property type="component" value="Chromosome"/>
</dbReference>
<reference evidence="1 2" key="1">
    <citation type="submission" date="2024-04" db="EMBL/GenBank/DDBJ databases">
        <title>Complete genome sequence of Nguyenibacter vanlangesis HBCM-1154, a strain capable of nitrogen fixation, IAA production, and phosphorus solubilization isolated from sugarcane soil.</title>
        <authorList>
            <person name="MY HANH P."/>
        </authorList>
    </citation>
    <scope>NUCLEOTIDE SEQUENCE [LARGE SCALE GENOMIC DNA]</scope>
    <source>
        <strain evidence="1 2">HBCM 1154</strain>
    </source>
</reference>
<dbReference type="EMBL" id="CP152276">
    <property type="protein sequence ID" value="XAE43741.1"/>
    <property type="molecule type" value="Genomic_DNA"/>
</dbReference>
<dbReference type="Pfam" id="PF20329">
    <property type="entry name" value="DUF6624"/>
    <property type="match status" value="1"/>
</dbReference>
<name>A0ABZ3D8B2_9PROT</name>